<dbReference type="EMBL" id="PFBG01000033">
    <property type="protein sequence ID" value="PIR85715.1"/>
    <property type="molecule type" value="Genomic_DNA"/>
</dbReference>
<dbReference type="Proteomes" id="UP000229612">
    <property type="component" value="Unassembled WGS sequence"/>
</dbReference>
<dbReference type="InterPro" id="IPR000850">
    <property type="entry name" value="Adenylat/UMP-CMP_kin"/>
</dbReference>
<reference evidence="8" key="1">
    <citation type="submission" date="2017-09" db="EMBL/GenBank/DDBJ databases">
        <title>Depth-based differentiation of microbial function through sediment-hosted aquifers and enrichment of novel symbionts in the deep terrestrial subsurface.</title>
        <authorList>
            <person name="Probst A.J."/>
            <person name="Ladd B."/>
            <person name="Jarett J.K."/>
            <person name="Geller-Mcgrath D.E."/>
            <person name="Sieber C.M.K."/>
            <person name="Emerson J.B."/>
            <person name="Anantharaman K."/>
            <person name="Thomas B.C."/>
            <person name="Malmstrom R."/>
            <person name="Stieglmeier M."/>
            <person name="Klingl A."/>
            <person name="Woyke T."/>
            <person name="Ryan C.M."/>
            <person name="Banfield J.F."/>
        </authorList>
    </citation>
    <scope>NUCLEOTIDE SEQUENCE [LARGE SCALE GENOMIC DNA]</scope>
</reference>
<keyword evidence="6" id="KW-0067">ATP-binding</keyword>
<comment type="subunit">
    <text evidence="6">Monomer.</text>
</comment>
<organism evidence="7 8">
    <name type="scientific">Candidatus Kaiserbacteria bacterium CG10_big_fil_rev_8_21_14_0_10_44_10</name>
    <dbReference type="NCBI Taxonomy" id="1974606"/>
    <lineage>
        <taxon>Bacteria</taxon>
        <taxon>Candidatus Kaiseribacteriota</taxon>
    </lineage>
</organism>
<evidence type="ECO:0000256" key="4">
    <source>
        <dbReference type="ARBA" id="ARBA00022777"/>
    </source>
</evidence>
<comment type="subcellular location">
    <subcellularLocation>
        <location evidence="6">Cytoplasm</location>
    </subcellularLocation>
</comment>
<dbReference type="Pfam" id="PF00406">
    <property type="entry name" value="ADK"/>
    <property type="match status" value="1"/>
</dbReference>
<keyword evidence="4 5" id="KW-0418">Kinase</keyword>
<evidence type="ECO:0000256" key="2">
    <source>
        <dbReference type="ARBA" id="ARBA00022727"/>
    </source>
</evidence>
<comment type="catalytic activity">
    <reaction evidence="6">
        <text>AMP + ATP = 2 ADP</text>
        <dbReference type="Rhea" id="RHEA:12973"/>
        <dbReference type="ChEBI" id="CHEBI:30616"/>
        <dbReference type="ChEBI" id="CHEBI:456215"/>
        <dbReference type="ChEBI" id="CHEBI:456216"/>
        <dbReference type="EC" id="2.7.4.3"/>
    </reaction>
</comment>
<keyword evidence="2" id="KW-0545">Nucleotide biosynthesis</keyword>
<proteinExistence type="inferred from homology"/>
<dbReference type="CDD" id="cd01428">
    <property type="entry name" value="ADK"/>
    <property type="match status" value="1"/>
</dbReference>
<evidence type="ECO:0000256" key="1">
    <source>
        <dbReference type="ARBA" id="ARBA00022679"/>
    </source>
</evidence>
<accession>A0A2H0UIT6</accession>
<keyword evidence="3 6" id="KW-0547">Nucleotide-binding</keyword>
<comment type="caution">
    <text evidence="7">The sequence shown here is derived from an EMBL/GenBank/DDBJ whole genome shotgun (WGS) entry which is preliminary data.</text>
</comment>
<dbReference type="GO" id="GO:0005737">
    <property type="term" value="C:cytoplasm"/>
    <property type="evidence" value="ECO:0007669"/>
    <property type="project" value="UniProtKB-SubCell"/>
</dbReference>
<gene>
    <name evidence="7" type="ORF">COU14_02995</name>
</gene>
<dbReference type="PRINTS" id="PR00094">
    <property type="entry name" value="ADENYLTKNASE"/>
</dbReference>
<name>A0A2H0UIT6_9BACT</name>
<sequence length="177" mass="20239">MGKTGCGKGTQAKRLAKELDLAIFSTGDRVRELSAEDSSLGRHIRDIHISGWVPEWLASYLFAHAILDEHIDSGLIFESVARKPEEARKLHEMHTMLARSYIVLYLDTPDEVVTERMRNRQRDESDTDENIKKRLQAFYDETVHSLEFFESQGKVVTINANQSEDAVYEEVLKAISK</sequence>
<evidence type="ECO:0000256" key="5">
    <source>
        <dbReference type="RuleBase" id="RU003330"/>
    </source>
</evidence>
<protein>
    <recommendedName>
        <fullName evidence="6">Adenylate kinase</fullName>
        <ecNumber evidence="6">2.7.4.3</ecNumber>
    </recommendedName>
</protein>
<dbReference type="InterPro" id="IPR027417">
    <property type="entry name" value="P-loop_NTPase"/>
</dbReference>
<dbReference type="EC" id="2.7.4.3" evidence="6"/>
<dbReference type="SUPFAM" id="SSF52540">
    <property type="entry name" value="P-loop containing nucleoside triphosphate hydrolases"/>
    <property type="match status" value="1"/>
</dbReference>
<evidence type="ECO:0000256" key="3">
    <source>
        <dbReference type="ARBA" id="ARBA00022741"/>
    </source>
</evidence>
<dbReference type="PANTHER" id="PTHR23359">
    <property type="entry name" value="NUCLEOTIDE KINASE"/>
    <property type="match status" value="1"/>
</dbReference>
<keyword evidence="1 5" id="KW-0808">Transferase</keyword>
<comment type="similarity">
    <text evidence="5">Belongs to the adenylate kinase family.</text>
</comment>
<evidence type="ECO:0000313" key="8">
    <source>
        <dbReference type="Proteomes" id="UP000229612"/>
    </source>
</evidence>
<dbReference type="GO" id="GO:0004017">
    <property type="term" value="F:AMP kinase activity"/>
    <property type="evidence" value="ECO:0007669"/>
    <property type="project" value="UniProtKB-EC"/>
</dbReference>
<evidence type="ECO:0000256" key="6">
    <source>
        <dbReference type="RuleBase" id="RU003331"/>
    </source>
</evidence>
<dbReference type="AlphaFoldDB" id="A0A2H0UIT6"/>
<dbReference type="GO" id="GO:0005524">
    <property type="term" value="F:ATP binding"/>
    <property type="evidence" value="ECO:0007669"/>
    <property type="project" value="UniProtKB-KW"/>
</dbReference>
<evidence type="ECO:0000313" key="7">
    <source>
        <dbReference type="EMBL" id="PIR85715.1"/>
    </source>
</evidence>
<dbReference type="Gene3D" id="3.40.50.300">
    <property type="entry name" value="P-loop containing nucleotide triphosphate hydrolases"/>
    <property type="match status" value="1"/>
</dbReference>